<accession>A0A401UZQ1</accession>
<dbReference type="GO" id="GO:0016020">
    <property type="term" value="C:membrane"/>
    <property type="evidence" value="ECO:0007669"/>
    <property type="project" value="InterPro"/>
</dbReference>
<evidence type="ECO:0000259" key="10">
    <source>
        <dbReference type="Pfam" id="PF07730"/>
    </source>
</evidence>
<dbReference type="Pfam" id="PF07730">
    <property type="entry name" value="HisKA_3"/>
    <property type="match status" value="1"/>
</dbReference>
<dbReference type="GO" id="GO:0046983">
    <property type="term" value="F:protein dimerization activity"/>
    <property type="evidence" value="ECO:0007669"/>
    <property type="project" value="InterPro"/>
</dbReference>
<evidence type="ECO:0000256" key="4">
    <source>
        <dbReference type="ARBA" id="ARBA00022679"/>
    </source>
</evidence>
<feature type="transmembrane region" description="Helical" evidence="9">
    <location>
        <begin position="102"/>
        <end position="123"/>
    </location>
</feature>
<dbReference type="InterPro" id="IPR050482">
    <property type="entry name" value="Sensor_HK_TwoCompSys"/>
</dbReference>
<evidence type="ECO:0000256" key="5">
    <source>
        <dbReference type="ARBA" id="ARBA00022741"/>
    </source>
</evidence>
<dbReference type="PANTHER" id="PTHR24421">
    <property type="entry name" value="NITRATE/NITRITE SENSOR PROTEIN NARX-RELATED"/>
    <property type="match status" value="1"/>
</dbReference>
<feature type="domain" description="Signal transduction histidine kinase subgroup 3 dimerisation and phosphoacceptor" evidence="10">
    <location>
        <begin position="216"/>
        <end position="281"/>
    </location>
</feature>
<proteinExistence type="predicted"/>
<keyword evidence="9" id="KW-0812">Transmembrane</keyword>
<keyword evidence="7" id="KW-0067">ATP-binding</keyword>
<reference evidence="11 12" key="1">
    <citation type="submission" date="2018-11" db="EMBL/GenBank/DDBJ databases">
        <title>Draft genome sequence of Cellulomonas takizawaensis strain TKZ-21.</title>
        <authorList>
            <person name="Yamamura H."/>
            <person name="Hayashi T."/>
            <person name="Hamada M."/>
            <person name="Serisawa Y."/>
            <person name="Matsuyama K."/>
            <person name="Nakagawa Y."/>
            <person name="Otoguro M."/>
            <person name="Yanagida F."/>
            <person name="Hayakawa M."/>
        </authorList>
    </citation>
    <scope>NUCLEOTIDE SEQUENCE [LARGE SCALE GENOMIC DNA]</scope>
    <source>
        <strain evidence="11 12">TKZ-21</strain>
    </source>
</reference>
<dbReference type="EC" id="2.7.13.3" evidence="2"/>
<dbReference type="AlphaFoldDB" id="A0A401UZQ1"/>
<feature type="transmembrane region" description="Helical" evidence="9">
    <location>
        <begin position="130"/>
        <end position="155"/>
    </location>
</feature>
<keyword evidence="6" id="KW-0418">Kinase</keyword>
<keyword evidence="8" id="KW-0902">Two-component regulatory system</keyword>
<dbReference type="OrthoDB" id="227596at2"/>
<dbReference type="InterPro" id="IPR036890">
    <property type="entry name" value="HATPase_C_sf"/>
</dbReference>
<evidence type="ECO:0000256" key="8">
    <source>
        <dbReference type="ARBA" id="ARBA00023012"/>
    </source>
</evidence>
<name>A0A401UZQ1_9CELL</name>
<sequence length="428" mass="44231">MSTLPLAGPAAAAVPSAVAALRRSLPSIVLATLVGAFLLASPALDGVVYGDGSWVSYGTAPGASSGYVLAALVVVVVGVLLGRAHPVWATVLVLLPFLGYAWLGWWAYGWWLALVAVAMLAALDGPVRAVVPVVAAVGVALWFCAAPVVASVPIGLTDSGSGSGFSAYVFVAHVVAVGAAVSLAAAAGSSARSRARTRAAESQERRALEVESAAAERARLARDLHDVVAHHVSLVVVRAESAPFQYPDLDDDAREVLAAVAADGRQALGELRQVLTVLRRSEAADGAERAPQPGAQDVDALVAAARDAGQEVRVSGAWRDIDEPTGYVLYRVVQECLTNARRHAFGEPVDVELRSDARGVGLVVRNAFTQPAPERPVVPGRGLVGMRERVEALGGLLDVRTAGGQFVVEALIPDRSSDAPVAGPGNRA</sequence>
<dbReference type="GO" id="GO:0005524">
    <property type="term" value="F:ATP binding"/>
    <property type="evidence" value="ECO:0007669"/>
    <property type="project" value="UniProtKB-KW"/>
</dbReference>
<dbReference type="RefSeq" id="WP_124342547.1">
    <property type="nucleotide sequence ID" value="NZ_BHYL01000112.1"/>
</dbReference>
<dbReference type="Gene3D" id="1.20.5.1930">
    <property type="match status" value="1"/>
</dbReference>
<keyword evidence="9" id="KW-0472">Membrane</keyword>
<dbReference type="SUPFAM" id="SSF55874">
    <property type="entry name" value="ATPase domain of HSP90 chaperone/DNA topoisomerase II/histidine kinase"/>
    <property type="match status" value="1"/>
</dbReference>
<dbReference type="CDD" id="cd16917">
    <property type="entry name" value="HATPase_UhpB-NarQ-NarX-like"/>
    <property type="match status" value="1"/>
</dbReference>
<dbReference type="Proteomes" id="UP000288246">
    <property type="component" value="Unassembled WGS sequence"/>
</dbReference>
<keyword evidence="5" id="KW-0547">Nucleotide-binding</keyword>
<dbReference type="PANTHER" id="PTHR24421:SF10">
    <property type="entry name" value="NITRATE_NITRITE SENSOR PROTEIN NARQ"/>
    <property type="match status" value="1"/>
</dbReference>
<evidence type="ECO:0000256" key="7">
    <source>
        <dbReference type="ARBA" id="ARBA00022840"/>
    </source>
</evidence>
<evidence type="ECO:0000256" key="6">
    <source>
        <dbReference type="ARBA" id="ARBA00022777"/>
    </source>
</evidence>
<gene>
    <name evidence="11" type="ORF">CTKZ_15920</name>
</gene>
<dbReference type="Gene3D" id="3.30.565.10">
    <property type="entry name" value="Histidine kinase-like ATPase, C-terminal domain"/>
    <property type="match status" value="1"/>
</dbReference>
<evidence type="ECO:0000256" key="1">
    <source>
        <dbReference type="ARBA" id="ARBA00000085"/>
    </source>
</evidence>
<feature type="transmembrane region" description="Helical" evidence="9">
    <location>
        <begin position="29"/>
        <end position="50"/>
    </location>
</feature>
<feature type="transmembrane region" description="Helical" evidence="9">
    <location>
        <begin position="62"/>
        <end position="82"/>
    </location>
</feature>
<comment type="catalytic activity">
    <reaction evidence="1">
        <text>ATP + protein L-histidine = ADP + protein N-phospho-L-histidine.</text>
        <dbReference type="EC" id="2.7.13.3"/>
    </reaction>
</comment>
<evidence type="ECO:0000256" key="9">
    <source>
        <dbReference type="SAM" id="Phobius"/>
    </source>
</evidence>
<comment type="caution">
    <text evidence="11">The sequence shown here is derived from an EMBL/GenBank/DDBJ whole genome shotgun (WGS) entry which is preliminary data.</text>
</comment>
<dbReference type="EMBL" id="BHYL01000112">
    <property type="protein sequence ID" value="GCD20030.1"/>
    <property type="molecule type" value="Genomic_DNA"/>
</dbReference>
<keyword evidence="3" id="KW-0597">Phosphoprotein</keyword>
<organism evidence="11 12">
    <name type="scientific">Cellulomonas algicola</name>
    <dbReference type="NCBI Taxonomy" id="2071633"/>
    <lineage>
        <taxon>Bacteria</taxon>
        <taxon>Bacillati</taxon>
        <taxon>Actinomycetota</taxon>
        <taxon>Actinomycetes</taxon>
        <taxon>Micrococcales</taxon>
        <taxon>Cellulomonadaceae</taxon>
        <taxon>Cellulomonas</taxon>
    </lineage>
</organism>
<evidence type="ECO:0000313" key="12">
    <source>
        <dbReference type="Proteomes" id="UP000288246"/>
    </source>
</evidence>
<keyword evidence="4" id="KW-0808">Transferase</keyword>
<evidence type="ECO:0000313" key="11">
    <source>
        <dbReference type="EMBL" id="GCD20030.1"/>
    </source>
</evidence>
<evidence type="ECO:0000256" key="3">
    <source>
        <dbReference type="ARBA" id="ARBA00022553"/>
    </source>
</evidence>
<dbReference type="InterPro" id="IPR011712">
    <property type="entry name" value="Sig_transdc_His_kin_sub3_dim/P"/>
</dbReference>
<protein>
    <recommendedName>
        <fullName evidence="2">histidine kinase</fullName>
        <ecNumber evidence="2">2.7.13.3</ecNumber>
    </recommendedName>
</protein>
<keyword evidence="12" id="KW-1185">Reference proteome</keyword>
<feature type="transmembrane region" description="Helical" evidence="9">
    <location>
        <begin position="167"/>
        <end position="188"/>
    </location>
</feature>
<dbReference type="GO" id="GO:0000155">
    <property type="term" value="F:phosphorelay sensor kinase activity"/>
    <property type="evidence" value="ECO:0007669"/>
    <property type="project" value="InterPro"/>
</dbReference>
<keyword evidence="9" id="KW-1133">Transmembrane helix</keyword>
<evidence type="ECO:0000256" key="2">
    <source>
        <dbReference type="ARBA" id="ARBA00012438"/>
    </source>
</evidence>